<feature type="transmembrane region" description="Helical" evidence="9">
    <location>
        <begin position="141"/>
        <end position="163"/>
    </location>
</feature>
<evidence type="ECO:0000259" key="11">
    <source>
        <dbReference type="PROSITE" id="PS50928"/>
    </source>
</evidence>
<evidence type="ECO:0000256" key="10">
    <source>
        <dbReference type="RuleBase" id="RU365097"/>
    </source>
</evidence>
<evidence type="ECO:0000256" key="9">
    <source>
        <dbReference type="RuleBase" id="RU363032"/>
    </source>
</evidence>
<dbReference type="InterPro" id="IPR011867">
    <property type="entry name" value="ModB_ABC"/>
</dbReference>
<dbReference type="CDD" id="cd06261">
    <property type="entry name" value="TM_PBP2"/>
    <property type="match status" value="1"/>
</dbReference>
<sequence length="225" mass="24776">MSMQDIDWNEYWPPIRLSLQVALLSSVLVIILGLLVAWSMSRLGLFKGKTVVETVLMLPLVLPPTVVGFLLLILLGRKSGFGRFVEQSFGEPIIFSWWAGVIAAVVVAFPLVYRTLKMGLSSVDQDMENAGRSMGASEWQVFRYITFPLIFPSFKAAFILGFARGLGEFGATLMIAGNIPGKTQTIPTAIYIAVDSGHLPMAWAWTCSIILISFIMLLLTGQKNN</sequence>
<evidence type="ECO:0000256" key="6">
    <source>
        <dbReference type="ARBA" id="ARBA00022692"/>
    </source>
</evidence>
<comment type="similarity">
    <text evidence="2 10">Belongs to the binding-protein-dependent transport system permease family. CysTW subfamily.</text>
</comment>
<keyword evidence="4 10" id="KW-1003">Cell membrane</keyword>
<evidence type="ECO:0000256" key="5">
    <source>
        <dbReference type="ARBA" id="ARBA00022505"/>
    </source>
</evidence>
<comment type="caution">
    <text evidence="12">The sequence shown here is derived from an EMBL/GenBank/DDBJ whole genome shotgun (WGS) entry which is preliminary data.</text>
</comment>
<feature type="transmembrane region" description="Helical" evidence="9">
    <location>
        <begin position="17"/>
        <end position="38"/>
    </location>
</feature>
<keyword evidence="8 9" id="KW-0472">Membrane</keyword>
<dbReference type="GO" id="GO:0005886">
    <property type="term" value="C:plasma membrane"/>
    <property type="evidence" value="ECO:0007669"/>
    <property type="project" value="UniProtKB-SubCell"/>
</dbReference>
<evidence type="ECO:0000313" key="12">
    <source>
        <dbReference type="EMBL" id="MBM0634210.1"/>
    </source>
</evidence>
<evidence type="ECO:0000313" key="13">
    <source>
        <dbReference type="Proteomes" id="UP000650605"/>
    </source>
</evidence>
<feature type="domain" description="ABC transmembrane type-1" evidence="11">
    <location>
        <begin position="15"/>
        <end position="220"/>
    </location>
</feature>
<feature type="transmembrane region" description="Helical" evidence="9">
    <location>
        <begin position="202"/>
        <end position="220"/>
    </location>
</feature>
<reference evidence="12" key="1">
    <citation type="submission" date="2020-12" db="EMBL/GenBank/DDBJ databases">
        <title>Paenibacillus polymyxa LMG 27872: a double-edged sword.</title>
        <authorList>
            <person name="Langendries S."/>
            <person name="Garcia Mendez S."/>
            <person name="Beirinckx S."/>
            <person name="Viaene T."/>
            <person name="Baeyen S."/>
            <person name="Goeminne G."/>
            <person name="Willems A."/>
            <person name="Debode J."/>
            <person name="Goormachtig S."/>
        </authorList>
    </citation>
    <scope>NUCLEOTIDE SEQUENCE</scope>
    <source>
        <strain evidence="12">LMG 27872</strain>
    </source>
</reference>
<dbReference type="PANTHER" id="PTHR30183:SF3">
    <property type="entry name" value="MOLYBDENUM TRANSPORT SYSTEM PERMEASE PROTEIN MODB"/>
    <property type="match status" value="1"/>
</dbReference>
<protein>
    <recommendedName>
        <fullName evidence="10">Molybdenum transport system permease</fullName>
    </recommendedName>
</protein>
<dbReference type="GO" id="GO:0015098">
    <property type="term" value="F:molybdate ion transmembrane transporter activity"/>
    <property type="evidence" value="ECO:0007669"/>
    <property type="project" value="UniProtKB-UniRule"/>
</dbReference>
<keyword evidence="6 9" id="KW-0812">Transmembrane</keyword>
<accession>A0A8I1LRH9</accession>
<dbReference type="Gene3D" id="1.10.3720.10">
    <property type="entry name" value="MetI-like"/>
    <property type="match status" value="1"/>
</dbReference>
<name>A0A8I1LRH9_PAEPO</name>
<keyword evidence="3 9" id="KW-0813">Transport</keyword>
<evidence type="ECO:0000256" key="2">
    <source>
        <dbReference type="ARBA" id="ARBA00007069"/>
    </source>
</evidence>
<dbReference type="NCBIfam" id="TIGR02141">
    <property type="entry name" value="modB_ABC"/>
    <property type="match status" value="1"/>
</dbReference>
<evidence type="ECO:0000256" key="4">
    <source>
        <dbReference type="ARBA" id="ARBA00022475"/>
    </source>
</evidence>
<organism evidence="12 13">
    <name type="scientific">Paenibacillus polymyxa</name>
    <name type="common">Bacillus polymyxa</name>
    <dbReference type="NCBI Taxonomy" id="1406"/>
    <lineage>
        <taxon>Bacteria</taxon>
        <taxon>Bacillati</taxon>
        <taxon>Bacillota</taxon>
        <taxon>Bacilli</taxon>
        <taxon>Bacillales</taxon>
        <taxon>Paenibacillaceae</taxon>
        <taxon>Paenibacillus</taxon>
    </lineage>
</organism>
<dbReference type="PROSITE" id="PS50928">
    <property type="entry name" value="ABC_TM1"/>
    <property type="match status" value="1"/>
</dbReference>
<feature type="transmembrane region" description="Helical" evidence="9">
    <location>
        <begin position="50"/>
        <end position="75"/>
    </location>
</feature>
<keyword evidence="5 10" id="KW-0500">Molybdenum</keyword>
<comment type="subcellular location">
    <subcellularLocation>
        <location evidence="1 9">Cell membrane</location>
        <topology evidence="1 9">Multi-pass membrane protein</topology>
    </subcellularLocation>
</comment>
<dbReference type="EMBL" id="JAEHFQ010000007">
    <property type="protein sequence ID" value="MBM0634210.1"/>
    <property type="molecule type" value="Genomic_DNA"/>
</dbReference>
<gene>
    <name evidence="12" type="primary">modB</name>
    <name evidence="12" type="ORF">JDW19_13920</name>
</gene>
<dbReference type="SUPFAM" id="SSF161098">
    <property type="entry name" value="MetI-like"/>
    <property type="match status" value="1"/>
</dbReference>
<dbReference type="Pfam" id="PF00528">
    <property type="entry name" value="BPD_transp_1"/>
    <property type="match status" value="1"/>
</dbReference>
<dbReference type="InterPro" id="IPR035906">
    <property type="entry name" value="MetI-like_sf"/>
</dbReference>
<feature type="transmembrane region" description="Helical" evidence="9">
    <location>
        <begin position="95"/>
        <end position="113"/>
    </location>
</feature>
<comment type="function">
    <text evidence="10">Part of the binding-protein-dependent transport system for molybdenum; probably responsible for the translocation of the substrate across the membrane.</text>
</comment>
<dbReference type="Proteomes" id="UP000650605">
    <property type="component" value="Unassembled WGS sequence"/>
</dbReference>
<keyword evidence="7 9" id="KW-1133">Transmembrane helix</keyword>
<evidence type="ECO:0000256" key="7">
    <source>
        <dbReference type="ARBA" id="ARBA00022989"/>
    </source>
</evidence>
<dbReference type="PANTHER" id="PTHR30183">
    <property type="entry name" value="MOLYBDENUM TRANSPORT SYSTEM PERMEASE PROTEIN MODB"/>
    <property type="match status" value="1"/>
</dbReference>
<dbReference type="InterPro" id="IPR000515">
    <property type="entry name" value="MetI-like"/>
</dbReference>
<dbReference type="RefSeq" id="WP_165149743.1">
    <property type="nucleotide sequence ID" value="NZ_JAEHFQ010000007.1"/>
</dbReference>
<dbReference type="AlphaFoldDB" id="A0A8I1LRH9"/>
<evidence type="ECO:0000256" key="8">
    <source>
        <dbReference type="ARBA" id="ARBA00023136"/>
    </source>
</evidence>
<evidence type="ECO:0000256" key="1">
    <source>
        <dbReference type="ARBA" id="ARBA00004651"/>
    </source>
</evidence>
<proteinExistence type="inferred from homology"/>
<evidence type="ECO:0000256" key="3">
    <source>
        <dbReference type="ARBA" id="ARBA00022448"/>
    </source>
</evidence>